<dbReference type="AlphaFoldDB" id="A0AAN9MN10"/>
<keyword evidence="1" id="KW-0732">Signal</keyword>
<organism evidence="2 3">
    <name type="scientific">Phaseolus coccineus</name>
    <name type="common">Scarlet runner bean</name>
    <name type="synonym">Phaseolus multiflorus</name>
    <dbReference type="NCBI Taxonomy" id="3886"/>
    <lineage>
        <taxon>Eukaryota</taxon>
        <taxon>Viridiplantae</taxon>
        <taxon>Streptophyta</taxon>
        <taxon>Embryophyta</taxon>
        <taxon>Tracheophyta</taxon>
        <taxon>Spermatophyta</taxon>
        <taxon>Magnoliopsida</taxon>
        <taxon>eudicotyledons</taxon>
        <taxon>Gunneridae</taxon>
        <taxon>Pentapetalae</taxon>
        <taxon>rosids</taxon>
        <taxon>fabids</taxon>
        <taxon>Fabales</taxon>
        <taxon>Fabaceae</taxon>
        <taxon>Papilionoideae</taxon>
        <taxon>50 kb inversion clade</taxon>
        <taxon>NPAAA clade</taxon>
        <taxon>indigoferoid/millettioid clade</taxon>
        <taxon>Phaseoleae</taxon>
        <taxon>Phaseolus</taxon>
    </lineage>
</organism>
<comment type="caution">
    <text evidence="2">The sequence shown here is derived from an EMBL/GenBank/DDBJ whole genome shotgun (WGS) entry which is preliminary data.</text>
</comment>
<dbReference type="EMBL" id="JAYMYR010000006">
    <property type="protein sequence ID" value="KAK7357451.1"/>
    <property type="molecule type" value="Genomic_DNA"/>
</dbReference>
<evidence type="ECO:0000313" key="3">
    <source>
        <dbReference type="Proteomes" id="UP001374584"/>
    </source>
</evidence>
<feature type="chain" id="PRO_5042994378" evidence="1">
    <location>
        <begin position="23"/>
        <end position="109"/>
    </location>
</feature>
<name>A0AAN9MN10_PHACN</name>
<keyword evidence="3" id="KW-1185">Reference proteome</keyword>
<evidence type="ECO:0000313" key="2">
    <source>
        <dbReference type="EMBL" id="KAK7357451.1"/>
    </source>
</evidence>
<proteinExistence type="predicted"/>
<evidence type="ECO:0000256" key="1">
    <source>
        <dbReference type="SAM" id="SignalP"/>
    </source>
</evidence>
<feature type="signal peptide" evidence="1">
    <location>
        <begin position="1"/>
        <end position="22"/>
    </location>
</feature>
<accession>A0AAN9MN10</accession>
<dbReference type="Proteomes" id="UP001374584">
    <property type="component" value="Unassembled WGS sequence"/>
</dbReference>
<gene>
    <name evidence="2" type="ORF">VNO80_16737</name>
</gene>
<reference evidence="2 3" key="1">
    <citation type="submission" date="2024-01" db="EMBL/GenBank/DDBJ databases">
        <title>The genomes of 5 underutilized Papilionoideae crops provide insights into root nodulation and disease resistanc.</title>
        <authorList>
            <person name="Jiang F."/>
        </authorList>
    </citation>
    <scope>NUCLEOTIDE SEQUENCE [LARGE SCALE GENOMIC DNA]</scope>
    <source>
        <strain evidence="2">JINMINGXINNONG_FW02</strain>
        <tissue evidence="2">Leaves</tissue>
    </source>
</reference>
<protein>
    <submittedName>
        <fullName evidence="2">Uncharacterized protein</fullName>
    </submittedName>
</protein>
<sequence length="109" mass="11762">MANKYAALLLVVCLIAAVTVDAQESLTPCLDNCIADNCGKHPSYFCIILCNFGCSAAGLSNANKVEAHGLRAEAPESAWAEAPQFSRKVQAQLEKDYKTEMQGFHIKAL</sequence>